<organism evidence="1 2">
    <name type="scientific">Racocetra fulgida</name>
    <dbReference type="NCBI Taxonomy" id="60492"/>
    <lineage>
        <taxon>Eukaryota</taxon>
        <taxon>Fungi</taxon>
        <taxon>Fungi incertae sedis</taxon>
        <taxon>Mucoromycota</taxon>
        <taxon>Glomeromycotina</taxon>
        <taxon>Glomeromycetes</taxon>
        <taxon>Diversisporales</taxon>
        <taxon>Gigasporaceae</taxon>
        <taxon>Racocetra</taxon>
    </lineage>
</organism>
<evidence type="ECO:0000313" key="2">
    <source>
        <dbReference type="Proteomes" id="UP000789396"/>
    </source>
</evidence>
<feature type="non-terminal residue" evidence="1">
    <location>
        <position position="1"/>
    </location>
</feature>
<reference evidence="1" key="1">
    <citation type="submission" date="2021-06" db="EMBL/GenBank/DDBJ databases">
        <authorList>
            <person name="Kallberg Y."/>
            <person name="Tangrot J."/>
            <person name="Rosling A."/>
        </authorList>
    </citation>
    <scope>NUCLEOTIDE SEQUENCE</scope>
    <source>
        <strain evidence="1">IN212</strain>
    </source>
</reference>
<gene>
    <name evidence="1" type="ORF">RFULGI_LOCUS9620</name>
</gene>
<name>A0A9N9EN86_9GLOM</name>
<dbReference type="GO" id="GO:0016020">
    <property type="term" value="C:membrane"/>
    <property type="evidence" value="ECO:0007669"/>
    <property type="project" value="InterPro"/>
</dbReference>
<dbReference type="InterPro" id="IPR036026">
    <property type="entry name" value="Seven-hairpin_glycosidases"/>
</dbReference>
<dbReference type="GO" id="GO:0005509">
    <property type="term" value="F:calcium ion binding"/>
    <property type="evidence" value="ECO:0007669"/>
    <property type="project" value="InterPro"/>
</dbReference>
<dbReference type="SUPFAM" id="SSF48225">
    <property type="entry name" value="Seven-hairpin glycosidases"/>
    <property type="match status" value="1"/>
</dbReference>
<accession>A0A9N9EN86</accession>
<dbReference type="EMBL" id="CAJVPZ010017578">
    <property type="protein sequence ID" value="CAG8681195.1"/>
    <property type="molecule type" value="Genomic_DNA"/>
</dbReference>
<proteinExistence type="predicted"/>
<dbReference type="GO" id="GO:0005975">
    <property type="term" value="P:carbohydrate metabolic process"/>
    <property type="evidence" value="ECO:0007669"/>
    <property type="project" value="InterPro"/>
</dbReference>
<sequence>PFYLHVGEMVLEDLQKYARVECGFASVKDVLTKKLENLSLPPLDPYGYCEVPYTDPVIIDENIGESSHESSVQDGQLVIHVQYHDKN</sequence>
<evidence type="ECO:0000313" key="1">
    <source>
        <dbReference type="EMBL" id="CAG8681195.1"/>
    </source>
</evidence>
<dbReference type="GO" id="GO:0004571">
    <property type="term" value="F:mannosyl-oligosaccharide 1,2-alpha-mannosidase activity"/>
    <property type="evidence" value="ECO:0007669"/>
    <property type="project" value="InterPro"/>
</dbReference>
<keyword evidence="2" id="KW-1185">Reference proteome</keyword>
<protein>
    <submittedName>
        <fullName evidence="1">11560_t:CDS:1</fullName>
    </submittedName>
</protein>
<dbReference type="AlphaFoldDB" id="A0A9N9EN86"/>
<dbReference type="Proteomes" id="UP000789396">
    <property type="component" value="Unassembled WGS sequence"/>
</dbReference>
<dbReference type="InterPro" id="IPR012341">
    <property type="entry name" value="6hp_glycosidase-like_sf"/>
</dbReference>
<dbReference type="Gene3D" id="1.50.10.10">
    <property type="match status" value="1"/>
</dbReference>
<dbReference type="OrthoDB" id="8118055at2759"/>
<comment type="caution">
    <text evidence="1">The sequence shown here is derived from an EMBL/GenBank/DDBJ whole genome shotgun (WGS) entry which is preliminary data.</text>
</comment>